<dbReference type="PRINTS" id="PR00081">
    <property type="entry name" value="GDHRDH"/>
</dbReference>
<keyword evidence="2" id="KW-0560">Oxidoreductase</keyword>
<dbReference type="InterPro" id="IPR002347">
    <property type="entry name" value="SDR_fam"/>
</dbReference>
<dbReference type="Pfam" id="PF00106">
    <property type="entry name" value="adh_short"/>
    <property type="match status" value="1"/>
</dbReference>
<dbReference type="GO" id="GO:0005737">
    <property type="term" value="C:cytoplasm"/>
    <property type="evidence" value="ECO:0007669"/>
    <property type="project" value="TreeGrafter"/>
</dbReference>
<evidence type="ECO:0000313" key="4">
    <source>
        <dbReference type="EMBL" id="KAK4876770.1"/>
    </source>
</evidence>
<dbReference type="GO" id="GO:0016616">
    <property type="term" value="F:oxidoreductase activity, acting on the CH-OH group of donors, NAD or NADP as acceptor"/>
    <property type="evidence" value="ECO:0007669"/>
    <property type="project" value="TreeGrafter"/>
</dbReference>
<dbReference type="InterPro" id="IPR020904">
    <property type="entry name" value="Sc_DH/Rdtase_CS"/>
</dbReference>
<dbReference type="EMBL" id="JARPUR010000004">
    <property type="protein sequence ID" value="KAK4876770.1"/>
    <property type="molecule type" value="Genomic_DNA"/>
</dbReference>
<evidence type="ECO:0000256" key="3">
    <source>
        <dbReference type="RuleBase" id="RU000363"/>
    </source>
</evidence>
<dbReference type="FunFam" id="3.40.50.720:FF:000149">
    <property type="entry name" value="15-hydroxyprostaglandin dehydrogenase [NAD(+)]"/>
    <property type="match status" value="1"/>
</dbReference>
<evidence type="ECO:0000256" key="1">
    <source>
        <dbReference type="ARBA" id="ARBA00006484"/>
    </source>
</evidence>
<dbReference type="PRINTS" id="PR00080">
    <property type="entry name" value="SDRFAMILY"/>
</dbReference>
<keyword evidence="5" id="KW-1185">Reference proteome</keyword>
<dbReference type="AlphaFoldDB" id="A0AAN7Q2C3"/>
<dbReference type="Gene3D" id="3.40.50.720">
    <property type="entry name" value="NAD(P)-binding Rossmann-like Domain"/>
    <property type="match status" value="1"/>
</dbReference>
<name>A0AAN7Q2C3_9COLE</name>
<comment type="caution">
    <text evidence="4">The sequence shown here is derived from an EMBL/GenBank/DDBJ whole genome shotgun (WGS) entry which is preliminary data.</text>
</comment>
<evidence type="ECO:0000256" key="2">
    <source>
        <dbReference type="ARBA" id="ARBA00023002"/>
    </source>
</evidence>
<accession>A0AAN7Q2C3</accession>
<evidence type="ECO:0008006" key="6">
    <source>
        <dbReference type="Google" id="ProtNLM"/>
    </source>
</evidence>
<sequence length="266" mass="29370">MFPIEGKVVLITGAASGIGLACVKEFLKNGIKGVTIADVNEERGLLVLDEIKKEFGEDKVLFVKTDVSDKNQFEDAFKKTIEKFNQLDVLVNNAGVFNERKWEKAIAVNVNGQIIGNLLGLETYIPKYKSGSLGVIINICSTVSLNVRGFHPVYTATKHATLGLSRSFGVEEHFERTKVKVISICPGLTETGFEKALDTLTLNEHYAKLYDKCKTFLVVQSPLHVAASIVNITKNAKTGSVWVVENDEMAYELELPTGQQMKKNDN</sequence>
<protein>
    <recommendedName>
        <fullName evidence="6">15-hydroxyprostaglandin dehydrogenase [NAD(+)]-like</fullName>
    </recommendedName>
</protein>
<dbReference type="PROSITE" id="PS51257">
    <property type="entry name" value="PROKAR_LIPOPROTEIN"/>
    <property type="match status" value="1"/>
</dbReference>
<gene>
    <name evidence="4" type="ORF">RN001_009276</name>
</gene>
<dbReference type="Proteomes" id="UP001353858">
    <property type="component" value="Unassembled WGS sequence"/>
</dbReference>
<dbReference type="PANTHER" id="PTHR44229">
    <property type="entry name" value="15-HYDROXYPROSTAGLANDIN DEHYDROGENASE [NAD(+)]"/>
    <property type="match status" value="1"/>
</dbReference>
<evidence type="ECO:0000313" key="5">
    <source>
        <dbReference type="Proteomes" id="UP001353858"/>
    </source>
</evidence>
<organism evidence="4 5">
    <name type="scientific">Aquatica leii</name>
    <dbReference type="NCBI Taxonomy" id="1421715"/>
    <lineage>
        <taxon>Eukaryota</taxon>
        <taxon>Metazoa</taxon>
        <taxon>Ecdysozoa</taxon>
        <taxon>Arthropoda</taxon>
        <taxon>Hexapoda</taxon>
        <taxon>Insecta</taxon>
        <taxon>Pterygota</taxon>
        <taxon>Neoptera</taxon>
        <taxon>Endopterygota</taxon>
        <taxon>Coleoptera</taxon>
        <taxon>Polyphaga</taxon>
        <taxon>Elateriformia</taxon>
        <taxon>Elateroidea</taxon>
        <taxon>Lampyridae</taxon>
        <taxon>Luciolinae</taxon>
        <taxon>Aquatica</taxon>
    </lineage>
</organism>
<proteinExistence type="inferred from homology"/>
<dbReference type="PANTHER" id="PTHR44229:SF8">
    <property type="entry name" value="ALCOHOL DEHYDROGENASE-RELATED"/>
    <property type="match status" value="1"/>
</dbReference>
<dbReference type="InterPro" id="IPR036291">
    <property type="entry name" value="NAD(P)-bd_dom_sf"/>
</dbReference>
<dbReference type="SUPFAM" id="SSF51735">
    <property type="entry name" value="NAD(P)-binding Rossmann-fold domains"/>
    <property type="match status" value="1"/>
</dbReference>
<comment type="similarity">
    <text evidence="1 3">Belongs to the short-chain dehydrogenases/reductases (SDR) family.</text>
</comment>
<dbReference type="PROSITE" id="PS00061">
    <property type="entry name" value="ADH_SHORT"/>
    <property type="match status" value="1"/>
</dbReference>
<reference evidence="5" key="1">
    <citation type="submission" date="2023-01" db="EMBL/GenBank/DDBJ databases">
        <title>Key to firefly adult light organ development and bioluminescence: homeobox transcription factors regulate luciferase expression and transportation to peroxisome.</title>
        <authorList>
            <person name="Fu X."/>
        </authorList>
    </citation>
    <scope>NUCLEOTIDE SEQUENCE [LARGE SCALE GENOMIC DNA]</scope>
</reference>